<dbReference type="EMBL" id="KB206169">
    <property type="protein sequence ID" value="ELP94987.1"/>
    <property type="molecule type" value="Genomic_DNA"/>
</dbReference>
<dbReference type="VEuPathDB" id="AmoebaDB:EIN_251510"/>
<evidence type="ECO:0000313" key="2">
    <source>
        <dbReference type="EMBL" id="ELP94987.1"/>
    </source>
</evidence>
<dbReference type="PROSITE" id="PS50181">
    <property type="entry name" value="FBOX"/>
    <property type="match status" value="1"/>
</dbReference>
<dbReference type="OrthoDB" id="190105at2759"/>
<dbReference type="Gene3D" id="2.130.10.10">
    <property type="entry name" value="YVTN repeat-like/Quinoprotein amine dehydrogenase"/>
    <property type="match status" value="1"/>
</dbReference>
<dbReference type="SUPFAM" id="SSF50978">
    <property type="entry name" value="WD40 repeat-like"/>
    <property type="match status" value="1"/>
</dbReference>
<evidence type="ECO:0000313" key="3">
    <source>
        <dbReference type="Proteomes" id="UP000014680"/>
    </source>
</evidence>
<keyword evidence="3" id="KW-1185">Reference proteome</keyword>
<dbReference type="Proteomes" id="UP000014680">
    <property type="component" value="Unassembled WGS sequence"/>
</dbReference>
<feature type="domain" description="F-box" evidence="1">
    <location>
        <begin position="276"/>
        <end position="323"/>
    </location>
</feature>
<sequence>MEVKGHSSWGGLKRFSQLLSVQRMFVFNLAQSIRSDTSFVMLTQQEQEFYSRMNAPLLDSNIVHKNNHFTVYLNKDCCELIVKGSDQCFITPQEMLESISRLTSGTPMFPTIIMGKGHTETDTTLNTMITPLFGQTQKVVKVWSASRIIEGNVLYTVKSIDSDNADLCVVLLAQNINITLDGRVMSEFYYHFRCVDFLKMTEKERNTTISVFIVAVIIERIVIQNNITFTGWRSCGNYNELVQEMFLYSVLLNSKTKNCRINTIVPLIPRYSNPSIFKFLKCPINSLQKVMTMLSINDLFNVMKTCKTLRGLVLGYDAVWKVMYDLHFNPATFQIFNTRHTRVQENKTDAFPTFQKSLIVFQKWKKNLPTKRKLFKLFENHSVDLIVKLESSDFVFASKDGVFKFFDSKSRCTKTRILKEKINKFQYNYASNDILLALENDNIVLYDTTKEVIKKCPENNIKMFSFLQDNSRMLCYDNKTVFVKNIYDGEVVWSQTTNNSFVDGRQVEPNFFLIHNRDSFCGFDIRQSGQCMKIEFQNSVIDCFDGYDNSIVVGFDSGNVLLYDYRQMAVLQKRRVAVTPVQLIKVYNRKMCVGNKSGTLFYLHCENKWFGECKILYTHKSPVTVVEMSDTLLASGSASGEFMYSNYGIN</sequence>
<protein>
    <recommendedName>
        <fullName evidence="1">F-box domain-containing protein</fullName>
    </recommendedName>
</protein>
<gene>
    <name evidence="2" type="ORF">EIN_251510</name>
</gene>
<dbReference type="GeneID" id="14893843"/>
<organism evidence="2 3">
    <name type="scientific">Entamoeba invadens IP1</name>
    <dbReference type="NCBI Taxonomy" id="370355"/>
    <lineage>
        <taxon>Eukaryota</taxon>
        <taxon>Amoebozoa</taxon>
        <taxon>Evosea</taxon>
        <taxon>Archamoebae</taxon>
        <taxon>Mastigamoebida</taxon>
        <taxon>Entamoebidae</taxon>
        <taxon>Entamoeba</taxon>
    </lineage>
</organism>
<dbReference type="InterPro" id="IPR015943">
    <property type="entry name" value="WD40/YVTN_repeat-like_dom_sf"/>
</dbReference>
<dbReference type="InterPro" id="IPR001810">
    <property type="entry name" value="F-box_dom"/>
</dbReference>
<proteinExistence type="predicted"/>
<dbReference type="AlphaFoldDB" id="A0A0A1UHA6"/>
<name>A0A0A1UHA6_ENTIV</name>
<dbReference type="RefSeq" id="XP_004261758.1">
    <property type="nucleotide sequence ID" value="XM_004261710.1"/>
</dbReference>
<dbReference type="InterPro" id="IPR036047">
    <property type="entry name" value="F-box-like_dom_sf"/>
</dbReference>
<dbReference type="InterPro" id="IPR036322">
    <property type="entry name" value="WD40_repeat_dom_sf"/>
</dbReference>
<evidence type="ECO:0000259" key="1">
    <source>
        <dbReference type="PROSITE" id="PS50181"/>
    </source>
</evidence>
<dbReference type="KEGG" id="eiv:EIN_251510"/>
<dbReference type="SUPFAM" id="SSF81383">
    <property type="entry name" value="F-box domain"/>
    <property type="match status" value="1"/>
</dbReference>
<accession>A0A0A1UHA6</accession>
<reference evidence="2 3" key="1">
    <citation type="submission" date="2012-10" db="EMBL/GenBank/DDBJ databases">
        <authorList>
            <person name="Zafar N."/>
            <person name="Inman J."/>
            <person name="Hall N."/>
            <person name="Lorenzi H."/>
            <person name="Caler E."/>
        </authorList>
    </citation>
    <scope>NUCLEOTIDE SEQUENCE [LARGE SCALE GENOMIC DNA]</scope>
    <source>
        <strain evidence="2 3">IP1</strain>
    </source>
</reference>
<dbReference type="Pfam" id="PF00646">
    <property type="entry name" value="F-box"/>
    <property type="match status" value="1"/>
</dbReference>